<dbReference type="GO" id="GO:0016020">
    <property type="term" value="C:membrane"/>
    <property type="evidence" value="ECO:0007669"/>
    <property type="project" value="TreeGrafter"/>
</dbReference>
<keyword evidence="2" id="KW-0276">Fatty acid metabolism</keyword>
<dbReference type="EC" id="6.2.1.3" evidence="4"/>
<dbReference type="GO" id="GO:0005783">
    <property type="term" value="C:endoplasmic reticulum"/>
    <property type="evidence" value="ECO:0007669"/>
    <property type="project" value="TreeGrafter"/>
</dbReference>
<proteinExistence type="predicted"/>
<feature type="domain" description="AMP-dependent synthetase/ligase" evidence="5">
    <location>
        <begin position="35"/>
        <end position="439"/>
    </location>
</feature>
<keyword evidence="1" id="KW-0436">Ligase</keyword>
<feature type="domain" description="AMP-dependent synthetase/ligase" evidence="5">
    <location>
        <begin position="704"/>
        <end position="1120"/>
    </location>
</feature>
<dbReference type="Pfam" id="PF00501">
    <property type="entry name" value="AMP-binding"/>
    <property type="match status" value="2"/>
</dbReference>
<gene>
    <name evidence="6" type="ORF">V9T40_005880</name>
</gene>
<dbReference type="PANTHER" id="PTHR43272:SF32">
    <property type="entry name" value="AMP-DEPENDENT SYNTHETASE_LIGASE DOMAIN-CONTAINING PROTEIN"/>
    <property type="match status" value="1"/>
</dbReference>
<evidence type="ECO:0000313" key="7">
    <source>
        <dbReference type="Proteomes" id="UP001367676"/>
    </source>
</evidence>
<evidence type="ECO:0000313" key="6">
    <source>
        <dbReference type="EMBL" id="KAK7604694.1"/>
    </source>
</evidence>
<protein>
    <recommendedName>
        <fullName evidence="4">long-chain-fatty-acid--CoA ligase</fullName>
        <ecNumber evidence="4">6.2.1.3</ecNumber>
    </recommendedName>
</protein>
<dbReference type="EMBL" id="JBBCAQ010000003">
    <property type="protein sequence ID" value="KAK7604694.1"/>
    <property type="molecule type" value="Genomic_DNA"/>
</dbReference>
<evidence type="ECO:0000256" key="1">
    <source>
        <dbReference type="ARBA" id="ARBA00022598"/>
    </source>
</evidence>
<dbReference type="Gene3D" id="3.40.50.12780">
    <property type="entry name" value="N-terminal domain of ligase-like"/>
    <property type="match status" value="2"/>
</dbReference>
<evidence type="ECO:0000256" key="3">
    <source>
        <dbReference type="ARBA" id="ARBA00023098"/>
    </source>
</evidence>
<sequence>MKSEKLYTYDANEAVKLRDSYGANVEPLTIPAALKETVEKCPDTPALRYRLGREWETITYREYYCMIRMAAKEFMKLGLERFHSVCILGTNSPEWFVSNFAVIMAGGISVAIYPTSSPEACLHNMNSSRVNIVVVEDEEQLQKILKVKDQVPTLKFIIQYTGNPTDPTVFSWSELLDMGVKISEDILENRINDLSANQCCSILFTSGSTGLPKAAMLSHDNLLFNAKQSIEYLQLEFGKEIILSQLPTSHLAGQLQDMYIAFISAACVYLPDKNLLKSTLIENLQAARPTIIITTPRLWEKINEYIETKVLKNGHNLKHSFVKSARKVALSHYKAISERILVYNWIKGSVGLDRCKHFMSVGAPILRSVTQSMMSLDVYIGEAYGLTESGFQVLSTGYDIREDCYGKVLPSTQVKVNKPNENGEGEICLNGRHIFMGYLNNAEKTNEIFDGEGWLRTGDLGTIDSQLYIKITGRIKEIIITTGGENISPVLIEMKVKAEIPIVSQAVLVAEGKKFVTLLITLKSEIHPISGMPLDELRPAAKEWCQSVGCPCDTVSEIVREKPPLIYNAIKQGIDKVNSQTKINPENGVPSDELAPEVKSGCKSLNCTCGTVSEILHQKPKALYEELQRGIDKVNEEAFSAAQRIQKFTILPKDFSIATGELGRETIRLMKSEKLYTYDANGAVKLRDSYGANIEPLTIPAALKETVEKCPDNPALRYRLGREWETITYREYYCMIRMAAKGFIKLELERFHSVCILGTNSPEWFVSSFAVIMAGGIAVGIYPTSSPEACLYNMNSNRANIVVVEDDEQLQKILKVKDQVPTLKFIIQYTGNPTDPTVFSWSELLDMGVKINEDILEKRINNLSANQCCSILFTSGSTGLPKAAMLSHDNLLFNAKQSIEYLQLEFGKEIILSQLPTSHLAGQLLDMYVAFISAACVYIPDRNVLKSTLIKNLQAARPTIIVTTPRMWEKISEYVETKVLKNSHNLKHNFVKSARKVALSHYKAISEGRNESEFLYKIYKILVYNWIKGSAGLDRCKHFVNAGAPILRNVRQNMMSLDVCIGEGYGLTEGGFQGLSTGYDIREDCHGKALPSTRVKVDKPNETGEGEICLNGRHIFMGYLNNSEKTNEIFDEDGWFHTGDLGTIDSELYIKITGRIKEIIITTGGENISPVLIEMKVKAEIPIVSQAVLVAEGKKFVTLLITLKSEIHPISGIPLDELQPAAKEWCQSVGCPCDTVSEIVREKPPLIYNAIKQGIDRVNSQAFSRPQRIQKFTILPKDFSLATGEISETTKLIRGVVYKKYADEINKMYS</sequence>
<keyword evidence="7" id="KW-1185">Reference proteome</keyword>
<accession>A0AAN9U2I8</accession>
<dbReference type="InterPro" id="IPR000873">
    <property type="entry name" value="AMP-dep_synth/lig_dom"/>
</dbReference>
<evidence type="ECO:0000259" key="5">
    <source>
        <dbReference type="Pfam" id="PF00501"/>
    </source>
</evidence>
<dbReference type="GO" id="GO:0004467">
    <property type="term" value="F:long-chain fatty acid-CoA ligase activity"/>
    <property type="evidence" value="ECO:0007669"/>
    <property type="project" value="UniProtKB-EC"/>
</dbReference>
<dbReference type="PROSITE" id="PS00455">
    <property type="entry name" value="AMP_BINDING"/>
    <property type="match status" value="2"/>
</dbReference>
<dbReference type="InterPro" id="IPR020845">
    <property type="entry name" value="AMP-binding_CS"/>
</dbReference>
<dbReference type="PANTHER" id="PTHR43272">
    <property type="entry name" value="LONG-CHAIN-FATTY-ACID--COA LIGASE"/>
    <property type="match status" value="1"/>
</dbReference>
<evidence type="ECO:0000256" key="4">
    <source>
        <dbReference type="ARBA" id="ARBA00026121"/>
    </source>
</evidence>
<dbReference type="Proteomes" id="UP001367676">
    <property type="component" value="Unassembled WGS sequence"/>
</dbReference>
<name>A0AAN9U2I8_9HEMI</name>
<keyword evidence="3" id="KW-0443">Lipid metabolism</keyword>
<evidence type="ECO:0000256" key="2">
    <source>
        <dbReference type="ARBA" id="ARBA00022832"/>
    </source>
</evidence>
<dbReference type="InterPro" id="IPR042099">
    <property type="entry name" value="ANL_N_sf"/>
</dbReference>
<dbReference type="SUPFAM" id="SSF56801">
    <property type="entry name" value="Acetyl-CoA synthetase-like"/>
    <property type="match status" value="2"/>
</dbReference>
<dbReference type="Pfam" id="PF23562">
    <property type="entry name" value="AMP-binding_C_3"/>
    <property type="match status" value="2"/>
</dbReference>
<reference evidence="6 7" key="1">
    <citation type="submission" date="2024-03" db="EMBL/GenBank/DDBJ databases">
        <title>Adaptation during the transition from Ophiocordyceps entomopathogen to insect associate is accompanied by gene loss and intensified selection.</title>
        <authorList>
            <person name="Ward C.M."/>
            <person name="Onetto C.A."/>
            <person name="Borneman A.R."/>
        </authorList>
    </citation>
    <scope>NUCLEOTIDE SEQUENCE [LARGE SCALE GENOMIC DNA]</scope>
    <source>
        <strain evidence="6">AWRI1</strain>
        <tissue evidence="6">Single Adult Female</tissue>
    </source>
</reference>
<organism evidence="6 7">
    <name type="scientific">Parthenolecanium corni</name>
    <dbReference type="NCBI Taxonomy" id="536013"/>
    <lineage>
        <taxon>Eukaryota</taxon>
        <taxon>Metazoa</taxon>
        <taxon>Ecdysozoa</taxon>
        <taxon>Arthropoda</taxon>
        <taxon>Hexapoda</taxon>
        <taxon>Insecta</taxon>
        <taxon>Pterygota</taxon>
        <taxon>Neoptera</taxon>
        <taxon>Paraneoptera</taxon>
        <taxon>Hemiptera</taxon>
        <taxon>Sternorrhyncha</taxon>
        <taxon>Coccoidea</taxon>
        <taxon>Coccidae</taxon>
        <taxon>Parthenolecanium</taxon>
    </lineage>
</organism>
<comment type="caution">
    <text evidence="6">The sequence shown here is derived from an EMBL/GenBank/DDBJ whole genome shotgun (WGS) entry which is preliminary data.</text>
</comment>